<dbReference type="NCBIfam" id="TIGR02228">
    <property type="entry name" value="sigpep_I_arch"/>
    <property type="match status" value="1"/>
</dbReference>
<accession>A0A0G1UI36</accession>
<dbReference type="Proteomes" id="UP000034877">
    <property type="component" value="Unassembled WGS sequence"/>
</dbReference>
<evidence type="ECO:0000256" key="2">
    <source>
        <dbReference type="ARBA" id="ARBA00022692"/>
    </source>
</evidence>
<comment type="caution">
    <text evidence="7">The sequence shown here is derived from an EMBL/GenBank/DDBJ whole genome shotgun (WGS) entry which is preliminary data.</text>
</comment>
<dbReference type="EC" id="3.4.21.89" evidence="5"/>
<keyword evidence="3 6" id="KW-1133">Transmembrane helix</keyword>
<protein>
    <recommendedName>
        <fullName evidence="5">Signal peptidase I</fullName>
        <ecNumber evidence="5">3.4.21.89</ecNumber>
    </recommendedName>
</protein>
<dbReference type="GO" id="GO:0016020">
    <property type="term" value="C:membrane"/>
    <property type="evidence" value="ECO:0007669"/>
    <property type="project" value="UniProtKB-SubCell"/>
</dbReference>
<evidence type="ECO:0000256" key="1">
    <source>
        <dbReference type="ARBA" id="ARBA00004370"/>
    </source>
</evidence>
<evidence type="ECO:0000313" key="7">
    <source>
        <dbReference type="EMBL" id="KKU93822.1"/>
    </source>
</evidence>
<feature type="transmembrane region" description="Helical" evidence="6">
    <location>
        <begin position="141"/>
        <end position="161"/>
    </location>
</feature>
<dbReference type="CDD" id="cd06530">
    <property type="entry name" value="S26_SPase_I"/>
    <property type="match status" value="1"/>
</dbReference>
<dbReference type="InterPro" id="IPR001733">
    <property type="entry name" value="Peptidase_S26B"/>
</dbReference>
<evidence type="ECO:0000256" key="6">
    <source>
        <dbReference type="SAM" id="Phobius"/>
    </source>
</evidence>
<evidence type="ECO:0000256" key="4">
    <source>
        <dbReference type="ARBA" id="ARBA00023136"/>
    </source>
</evidence>
<proteinExistence type="predicted"/>
<dbReference type="Gene3D" id="2.10.109.10">
    <property type="entry name" value="Umud Fragment, subunit A"/>
    <property type="match status" value="1"/>
</dbReference>
<keyword evidence="2 6" id="KW-0812">Transmembrane</keyword>
<dbReference type="InterPro" id="IPR019533">
    <property type="entry name" value="Peptidase_S26"/>
</dbReference>
<name>A0A0G1UI36_9BACT</name>
<sequence length="174" mass="19269">MIKIKKATAYFLRSLLYLFLIVSIFIAITSKIPVFGLSSFVVASGSMAPALPTGGIVFIRPGLTYDVGDIISFKNPSGMTVTHRLVAKQVGIPENNYQVAGDANPQPDSVLVPHSEILGKSVFYLPYFGRLAGFIQSPTSFIGFLIVPALLFIVWQIYEIFQEYRKIIEKRFTA</sequence>
<evidence type="ECO:0000313" key="8">
    <source>
        <dbReference type="Proteomes" id="UP000034877"/>
    </source>
</evidence>
<dbReference type="GO" id="GO:0006465">
    <property type="term" value="P:signal peptide processing"/>
    <property type="evidence" value="ECO:0007669"/>
    <property type="project" value="UniProtKB-UniRule"/>
</dbReference>
<dbReference type="SUPFAM" id="SSF51306">
    <property type="entry name" value="LexA/Signal peptidase"/>
    <property type="match status" value="1"/>
</dbReference>
<dbReference type="GO" id="GO:0004252">
    <property type="term" value="F:serine-type endopeptidase activity"/>
    <property type="evidence" value="ECO:0007669"/>
    <property type="project" value="UniProtKB-UniRule"/>
</dbReference>
<comment type="subcellular location">
    <subcellularLocation>
        <location evidence="1">Membrane</location>
    </subcellularLocation>
</comment>
<gene>
    <name evidence="7" type="ORF">UY22_C0016G0007</name>
</gene>
<dbReference type="AlphaFoldDB" id="A0A0G1UI36"/>
<dbReference type="EMBL" id="LCPE01000016">
    <property type="protein sequence ID" value="KKU93822.1"/>
    <property type="molecule type" value="Genomic_DNA"/>
</dbReference>
<evidence type="ECO:0000256" key="5">
    <source>
        <dbReference type="NCBIfam" id="TIGR02228"/>
    </source>
</evidence>
<dbReference type="GO" id="GO:0009003">
    <property type="term" value="F:signal peptidase activity"/>
    <property type="evidence" value="ECO:0007669"/>
    <property type="project" value="UniProtKB-EC"/>
</dbReference>
<feature type="transmembrane region" description="Helical" evidence="6">
    <location>
        <begin position="7"/>
        <end position="28"/>
    </location>
</feature>
<organism evidence="7 8">
    <name type="scientific">Candidatus Amesbacteria bacterium GW2011_GWC1_48_10</name>
    <dbReference type="NCBI Taxonomy" id="1618365"/>
    <lineage>
        <taxon>Bacteria</taxon>
        <taxon>Candidatus Amesiibacteriota</taxon>
    </lineage>
</organism>
<evidence type="ECO:0000256" key="3">
    <source>
        <dbReference type="ARBA" id="ARBA00022989"/>
    </source>
</evidence>
<keyword evidence="4 6" id="KW-0472">Membrane</keyword>
<dbReference type="InterPro" id="IPR036286">
    <property type="entry name" value="LexA/Signal_pep-like_sf"/>
</dbReference>
<reference evidence="7 8" key="1">
    <citation type="journal article" date="2015" name="Nature">
        <title>rRNA introns, odd ribosomes, and small enigmatic genomes across a large radiation of phyla.</title>
        <authorList>
            <person name="Brown C.T."/>
            <person name="Hug L.A."/>
            <person name="Thomas B.C."/>
            <person name="Sharon I."/>
            <person name="Castelle C.J."/>
            <person name="Singh A."/>
            <person name="Wilkins M.J."/>
            <person name="Williams K.H."/>
            <person name="Banfield J.F."/>
        </authorList>
    </citation>
    <scope>NUCLEOTIDE SEQUENCE [LARGE SCALE GENOMIC DNA]</scope>
</reference>